<gene>
    <name evidence="3" type="ORF">NOG11_03435</name>
</gene>
<organism evidence="3 4">
    <name type="scientific">Parvularcula maris</name>
    <dbReference type="NCBI Taxonomy" id="2965077"/>
    <lineage>
        <taxon>Bacteria</taxon>
        <taxon>Pseudomonadati</taxon>
        <taxon>Pseudomonadota</taxon>
        <taxon>Alphaproteobacteria</taxon>
        <taxon>Parvularculales</taxon>
        <taxon>Parvularculaceae</taxon>
        <taxon>Parvularcula</taxon>
    </lineage>
</organism>
<evidence type="ECO:0000256" key="2">
    <source>
        <dbReference type="SAM" id="Phobius"/>
    </source>
</evidence>
<protein>
    <submittedName>
        <fullName evidence="3">Uncharacterized protein</fullName>
    </submittedName>
</protein>
<feature type="region of interest" description="Disordered" evidence="1">
    <location>
        <begin position="102"/>
        <end position="123"/>
    </location>
</feature>
<dbReference type="AlphaFoldDB" id="A0A9X2L7D5"/>
<proteinExistence type="predicted"/>
<dbReference type="EMBL" id="JANIBC010000002">
    <property type="protein sequence ID" value="MCQ8184430.1"/>
    <property type="molecule type" value="Genomic_DNA"/>
</dbReference>
<name>A0A9X2L7D5_9PROT</name>
<evidence type="ECO:0000256" key="1">
    <source>
        <dbReference type="SAM" id="MobiDB-lite"/>
    </source>
</evidence>
<sequence>MESLGEWFFSLSENYSVNPWIFGILYIGGIPVFLGVAAWMAKRARQKKPVLLQAGLLIFLAILPYLYVAIFGENLPVWVYAAIAAMIGFGVWSTVKKVRKQKAEAQSPSSDMPSQTLATDAAT</sequence>
<evidence type="ECO:0000313" key="3">
    <source>
        <dbReference type="EMBL" id="MCQ8184430.1"/>
    </source>
</evidence>
<keyword evidence="4" id="KW-1185">Reference proteome</keyword>
<dbReference type="RefSeq" id="WP_256618243.1">
    <property type="nucleotide sequence ID" value="NZ_JANIBC010000002.1"/>
</dbReference>
<keyword evidence="2" id="KW-0812">Transmembrane</keyword>
<evidence type="ECO:0000313" key="4">
    <source>
        <dbReference type="Proteomes" id="UP001142610"/>
    </source>
</evidence>
<reference evidence="3" key="1">
    <citation type="submission" date="2022-07" db="EMBL/GenBank/DDBJ databases">
        <title>Parvularcula maris sp. nov., an algicidal bacterium isolated from seawater.</title>
        <authorList>
            <person name="Li F."/>
        </authorList>
    </citation>
    <scope>NUCLEOTIDE SEQUENCE</scope>
    <source>
        <strain evidence="3">BGMRC 0090</strain>
    </source>
</reference>
<feature type="transmembrane region" description="Helical" evidence="2">
    <location>
        <begin position="77"/>
        <end position="95"/>
    </location>
</feature>
<keyword evidence="2" id="KW-0472">Membrane</keyword>
<feature type="transmembrane region" description="Helical" evidence="2">
    <location>
        <begin position="20"/>
        <end position="39"/>
    </location>
</feature>
<accession>A0A9X2L7D5</accession>
<dbReference type="Proteomes" id="UP001142610">
    <property type="component" value="Unassembled WGS sequence"/>
</dbReference>
<comment type="caution">
    <text evidence="3">The sequence shown here is derived from an EMBL/GenBank/DDBJ whole genome shotgun (WGS) entry which is preliminary data.</text>
</comment>
<feature type="compositionally biased region" description="Polar residues" evidence="1">
    <location>
        <begin position="104"/>
        <end position="123"/>
    </location>
</feature>
<feature type="transmembrane region" description="Helical" evidence="2">
    <location>
        <begin position="51"/>
        <end position="71"/>
    </location>
</feature>
<keyword evidence="2" id="KW-1133">Transmembrane helix</keyword>